<dbReference type="PANTHER" id="PTHR43133:SF66">
    <property type="entry name" value="ECF RNA POLYMERASE SIGMA FACTOR SIGK"/>
    <property type="match status" value="1"/>
</dbReference>
<name>A0ABW4Q1M7_9MICC</name>
<dbReference type="SUPFAM" id="SSF88946">
    <property type="entry name" value="Sigma2 domain of RNA polymerase sigma factors"/>
    <property type="match status" value="1"/>
</dbReference>
<keyword evidence="8" id="KW-1185">Reference proteome</keyword>
<evidence type="ECO:0000256" key="2">
    <source>
        <dbReference type="ARBA" id="ARBA00023015"/>
    </source>
</evidence>
<dbReference type="InterPro" id="IPR013324">
    <property type="entry name" value="RNA_pol_sigma_r3/r4-like"/>
</dbReference>
<dbReference type="InterPro" id="IPR013325">
    <property type="entry name" value="RNA_pol_sigma_r2"/>
</dbReference>
<dbReference type="Gene3D" id="1.10.10.10">
    <property type="entry name" value="Winged helix-like DNA-binding domain superfamily/Winged helix DNA-binding domain"/>
    <property type="match status" value="1"/>
</dbReference>
<dbReference type="NCBIfam" id="TIGR02937">
    <property type="entry name" value="sigma70-ECF"/>
    <property type="match status" value="1"/>
</dbReference>
<dbReference type="RefSeq" id="WP_209729863.1">
    <property type="nucleotide sequence ID" value="NZ_BAAAIJ010000003.1"/>
</dbReference>
<dbReference type="SUPFAM" id="SSF88659">
    <property type="entry name" value="Sigma3 and sigma4 domains of RNA polymerase sigma factors"/>
    <property type="match status" value="1"/>
</dbReference>
<evidence type="ECO:0000313" key="7">
    <source>
        <dbReference type="EMBL" id="MFD1845241.1"/>
    </source>
</evidence>
<dbReference type="InterPro" id="IPR036388">
    <property type="entry name" value="WH-like_DNA-bd_sf"/>
</dbReference>
<comment type="caution">
    <text evidence="7">The sequence shown here is derived from an EMBL/GenBank/DDBJ whole genome shotgun (WGS) entry which is preliminary data.</text>
</comment>
<evidence type="ECO:0000259" key="6">
    <source>
        <dbReference type="Pfam" id="PF08281"/>
    </source>
</evidence>
<dbReference type="CDD" id="cd06171">
    <property type="entry name" value="Sigma70_r4"/>
    <property type="match status" value="1"/>
</dbReference>
<evidence type="ECO:0000256" key="1">
    <source>
        <dbReference type="ARBA" id="ARBA00010641"/>
    </source>
</evidence>
<reference evidence="8" key="1">
    <citation type="journal article" date="2019" name="Int. J. Syst. Evol. Microbiol.">
        <title>The Global Catalogue of Microorganisms (GCM) 10K type strain sequencing project: providing services to taxonomists for standard genome sequencing and annotation.</title>
        <authorList>
            <consortium name="The Broad Institute Genomics Platform"/>
            <consortium name="The Broad Institute Genome Sequencing Center for Infectious Disease"/>
            <person name="Wu L."/>
            <person name="Ma J."/>
        </authorList>
    </citation>
    <scope>NUCLEOTIDE SEQUENCE [LARGE SCALE GENOMIC DNA]</scope>
    <source>
        <strain evidence="8">JCM 11496</strain>
    </source>
</reference>
<dbReference type="Pfam" id="PF04542">
    <property type="entry name" value="Sigma70_r2"/>
    <property type="match status" value="1"/>
</dbReference>
<keyword evidence="4" id="KW-0804">Transcription</keyword>
<keyword evidence="3" id="KW-0731">Sigma factor</keyword>
<dbReference type="Gene3D" id="1.10.1740.10">
    <property type="match status" value="1"/>
</dbReference>
<keyword evidence="2" id="KW-0805">Transcription regulation</keyword>
<dbReference type="PANTHER" id="PTHR43133">
    <property type="entry name" value="RNA POLYMERASE ECF-TYPE SIGMA FACTO"/>
    <property type="match status" value="1"/>
</dbReference>
<sequence length="204" mass="22942">MDQLILNASERRSAGVNFQADHKPLAELLHRAGEGDRDAFTTFYQLTSHRVYGLARRVTVDAEIAHDATQEIFLIVWQDAHKYNPTIGNPMAWLMTITHRRAVDKVRSEQARTDRDALWGVANHSPDYDVVAETVTTRIEAQSVTACLGSLSAAQREAISLAYYNGLTYREVAERLSIPLPTIKTRIRDGLKHLRTCLDEGPTK</sequence>
<dbReference type="InterPro" id="IPR013249">
    <property type="entry name" value="RNA_pol_sigma70_r4_t2"/>
</dbReference>
<comment type="similarity">
    <text evidence="1">Belongs to the sigma-70 factor family. ECF subfamily.</text>
</comment>
<accession>A0ABW4Q1M7</accession>
<evidence type="ECO:0000259" key="5">
    <source>
        <dbReference type="Pfam" id="PF04542"/>
    </source>
</evidence>
<evidence type="ECO:0000256" key="3">
    <source>
        <dbReference type="ARBA" id="ARBA00023082"/>
    </source>
</evidence>
<organism evidence="7 8">
    <name type="scientific">Arthrobacter flavus</name>
    <dbReference type="NCBI Taxonomy" id="95172"/>
    <lineage>
        <taxon>Bacteria</taxon>
        <taxon>Bacillati</taxon>
        <taxon>Actinomycetota</taxon>
        <taxon>Actinomycetes</taxon>
        <taxon>Micrococcales</taxon>
        <taxon>Micrococcaceae</taxon>
        <taxon>Arthrobacter</taxon>
    </lineage>
</organism>
<evidence type="ECO:0000313" key="8">
    <source>
        <dbReference type="Proteomes" id="UP001597307"/>
    </source>
</evidence>
<protein>
    <submittedName>
        <fullName evidence="7">ECF RNA polymerase sigma factor SigK</fullName>
    </submittedName>
</protein>
<feature type="domain" description="RNA polymerase sigma-70 region 2" evidence="5">
    <location>
        <begin position="45"/>
        <end position="110"/>
    </location>
</feature>
<dbReference type="InterPro" id="IPR014284">
    <property type="entry name" value="RNA_pol_sigma-70_dom"/>
</dbReference>
<feature type="domain" description="RNA polymerase sigma factor 70 region 4 type 2" evidence="6">
    <location>
        <begin position="142"/>
        <end position="194"/>
    </location>
</feature>
<dbReference type="EMBL" id="JBHUGA010000003">
    <property type="protein sequence ID" value="MFD1845241.1"/>
    <property type="molecule type" value="Genomic_DNA"/>
</dbReference>
<dbReference type="InterPro" id="IPR007627">
    <property type="entry name" value="RNA_pol_sigma70_r2"/>
</dbReference>
<dbReference type="Pfam" id="PF08281">
    <property type="entry name" value="Sigma70_r4_2"/>
    <property type="match status" value="1"/>
</dbReference>
<dbReference type="InterPro" id="IPR039425">
    <property type="entry name" value="RNA_pol_sigma-70-like"/>
</dbReference>
<gene>
    <name evidence="7" type="primary">sigK</name>
    <name evidence="7" type="ORF">ACFSFX_01350</name>
</gene>
<dbReference type="Proteomes" id="UP001597307">
    <property type="component" value="Unassembled WGS sequence"/>
</dbReference>
<dbReference type="NCBIfam" id="NF007228">
    <property type="entry name" value="PRK09646.1"/>
    <property type="match status" value="1"/>
</dbReference>
<proteinExistence type="inferred from homology"/>
<evidence type="ECO:0000256" key="4">
    <source>
        <dbReference type="ARBA" id="ARBA00023163"/>
    </source>
</evidence>